<evidence type="ECO:0000313" key="2">
    <source>
        <dbReference type="Proteomes" id="UP000176244"/>
    </source>
</evidence>
<evidence type="ECO:0000313" key="1">
    <source>
        <dbReference type="EMBL" id="OFV72070.1"/>
    </source>
</evidence>
<comment type="caution">
    <text evidence="1">The sequence shown here is derived from an EMBL/GenBank/DDBJ whole genome shotgun (WGS) entry which is preliminary data.</text>
</comment>
<gene>
    <name evidence="1" type="ORF">ACWI_03200</name>
</gene>
<proteinExistence type="predicted"/>
<dbReference type="Proteomes" id="UP000176244">
    <property type="component" value="Unassembled WGS sequence"/>
</dbReference>
<organism evidence="1 2">
    <name type="scientific">Acetobacterium wieringae</name>
    <dbReference type="NCBI Taxonomy" id="52694"/>
    <lineage>
        <taxon>Bacteria</taxon>
        <taxon>Bacillati</taxon>
        <taxon>Bacillota</taxon>
        <taxon>Clostridia</taxon>
        <taxon>Eubacteriales</taxon>
        <taxon>Eubacteriaceae</taxon>
        <taxon>Acetobacterium</taxon>
    </lineage>
</organism>
<name>A0A1F2PKX2_9FIRM</name>
<reference evidence="1 2" key="1">
    <citation type="submission" date="2015-09" db="EMBL/GenBank/DDBJ databases">
        <title>Genome sequence of Acetobacterium wieringae DSM 1911.</title>
        <authorList>
            <person name="Poehlein A."/>
            <person name="Bengelsdorf F.R."/>
            <person name="Schiel-Bengelsdorf B."/>
            <person name="Duerre P."/>
            <person name="Daniel R."/>
        </authorList>
    </citation>
    <scope>NUCLEOTIDE SEQUENCE [LARGE SCALE GENOMIC DNA]</scope>
    <source>
        <strain evidence="1 2">DSM 1911</strain>
    </source>
</reference>
<dbReference type="RefSeq" id="WP_175440873.1">
    <property type="nucleotide sequence ID" value="NZ_LKEU01000012.1"/>
</dbReference>
<dbReference type="AlphaFoldDB" id="A0A1F2PKX2"/>
<dbReference type="EMBL" id="LKEU01000012">
    <property type="protein sequence ID" value="OFV72070.1"/>
    <property type="molecule type" value="Genomic_DNA"/>
</dbReference>
<protein>
    <submittedName>
        <fullName evidence="1">Uncharacterized protein</fullName>
    </submittedName>
</protein>
<accession>A0A1F2PKX2</accession>
<sequence length="45" mass="5320">MEANKAMRKMRRELEKEGKKVNYIVEIEKDGKVIKTIKSKKEPSK</sequence>